<dbReference type="AlphaFoldDB" id="A0A7K1LK66"/>
<evidence type="ECO:0000256" key="3">
    <source>
        <dbReference type="SAM" id="SignalP"/>
    </source>
</evidence>
<dbReference type="Gene3D" id="2.40.260.10">
    <property type="entry name" value="Sortase"/>
    <property type="match status" value="1"/>
</dbReference>
<keyword evidence="1" id="KW-0378">Hydrolase</keyword>
<evidence type="ECO:0000256" key="1">
    <source>
        <dbReference type="ARBA" id="ARBA00022801"/>
    </source>
</evidence>
<evidence type="ECO:0000313" key="5">
    <source>
        <dbReference type="Proteomes" id="UP000462152"/>
    </source>
</evidence>
<dbReference type="GO" id="GO:0016787">
    <property type="term" value="F:hydrolase activity"/>
    <property type="evidence" value="ECO:0007669"/>
    <property type="project" value="UniProtKB-KW"/>
</dbReference>
<feature type="region of interest" description="Disordered" evidence="2">
    <location>
        <begin position="82"/>
        <end position="106"/>
    </location>
</feature>
<dbReference type="Pfam" id="PF04203">
    <property type="entry name" value="Sortase"/>
    <property type="match status" value="1"/>
</dbReference>
<dbReference type="InterPro" id="IPR005754">
    <property type="entry name" value="Sortase"/>
</dbReference>
<dbReference type="InterPro" id="IPR042001">
    <property type="entry name" value="Sortase_F"/>
</dbReference>
<feature type="signal peptide" evidence="3">
    <location>
        <begin position="1"/>
        <end position="28"/>
    </location>
</feature>
<dbReference type="PROSITE" id="PS51257">
    <property type="entry name" value="PROKAR_LIPOPROTEIN"/>
    <property type="match status" value="1"/>
</dbReference>
<feature type="chain" id="PRO_5039126440" evidence="3">
    <location>
        <begin position="29"/>
        <end position="210"/>
    </location>
</feature>
<protein>
    <submittedName>
        <fullName evidence="4">Class F sortase</fullName>
    </submittedName>
</protein>
<feature type="compositionally biased region" description="Low complexity" evidence="2">
    <location>
        <begin position="34"/>
        <end position="53"/>
    </location>
</feature>
<dbReference type="OrthoDB" id="525039at2"/>
<gene>
    <name evidence="4" type="ORF">GMA10_10300</name>
</gene>
<sequence>MSHTKFGNRGFLRVSAVAAVLLVSACGAQPGRDGPSPGSSGSSTAGATAPPGSDQRAKASRPTALRVPSIGVDTSALSLGLNKDHRLEVPPGDPGSPAGWYNQSPVPGKPGPSVFLGHVNDTEGGSGVFAELRTLKPGDTITVDRDDGSEVRFTVTKGQEYPKDHFPTAEVYGHTDGPELRLITCDGYDSSSGLFEDNYVVYAALDGDNG</sequence>
<proteinExistence type="predicted"/>
<accession>A0A7K1LK66</accession>
<name>A0A7K1LK66_9MICC</name>
<dbReference type="InterPro" id="IPR023365">
    <property type="entry name" value="Sortase_dom-sf"/>
</dbReference>
<keyword evidence="3" id="KW-0732">Signal</keyword>
<feature type="region of interest" description="Disordered" evidence="2">
    <location>
        <begin position="29"/>
        <end position="69"/>
    </location>
</feature>
<dbReference type="CDD" id="cd05829">
    <property type="entry name" value="Sortase_F"/>
    <property type="match status" value="1"/>
</dbReference>
<reference evidence="4 5" key="1">
    <citation type="submission" date="2019-12" db="EMBL/GenBank/DDBJ databases">
        <authorList>
            <person name="Li J."/>
            <person name="Shi Y."/>
            <person name="Xu G."/>
            <person name="Xiao D."/>
            <person name="Ran X."/>
        </authorList>
    </citation>
    <scope>NUCLEOTIDE SEQUENCE [LARGE SCALE GENOMIC DNA]</scope>
    <source>
        <strain evidence="4 5">JCM 15915</strain>
    </source>
</reference>
<comment type="caution">
    <text evidence="4">The sequence shown here is derived from an EMBL/GenBank/DDBJ whole genome shotgun (WGS) entry which is preliminary data.</text>
</comment>
<dbReference type="RefSeq" id="WP_129316291.1">
    <property type="nucleotide sequence ID" value="NZ_NOIQ01000023.1"/>
</dbReference>
<keyword evidence="5" id="KW-1185">Reference proteome</keyword>
<dbReference type="SUPFAM" id="SSF63817">
    <property type="entry name" value="Sortase"/>
    <property type="match status" value="1"/>
</dbReference>
<dbReference type="NCBIfam" id="NF033748">
    <property type="entry name" value="class_F_sortase"/>
    <property type="match status" value="1"/>
</dbReference>
<dbReference type="Proteomes" id="UP000462152">
    <property type="component" value="Unassembled WGS sequence"/>
</dbReference>
<evidence type="ECO:0000256" key="2">
    <source>
        <dbReference type="SAM" id="MobiDB-lite"/>
    </source>
</evidence>
<dbReference type="EMBL" id="WOGT01000006">
    <property type="protein sequence ID" value="MUN55597.1"/>
    <property type="molecule type" value="Genomic_DNA"/>
</dbReference>
<organism evidence="4 5">
    <name type="scientific">Rothia koreensis</name>
    <dbReference type="NCBI Taxonomy" id="592378"/>
    <lineage>
        <taxon>Bacteria</taxon>
        <taxon>Bacillati</taxon>
        <taxon>Actinomycetota</taxon>
        <taxon>Actinomycetes</taxon>
        <taxon>Micrococcales</taxon>
        <taxon>Micrococcaceae</taxon>
        <taxon>Rothia</taxon>
    </lineage>
</organism>
<evidence type="ECO:0000313" key="4">
    <source>
        <dbReference type="EMBL" id="MUN55597.1"/>
    </source>
</evidence>